<dbReference type="RefSeq" id="WP_237170760.1">
    <property type="nucleotide sequence ID" value="NZ_CP019082.1"/>
</dbReference>
<dbReference type="EMBL" id="CP019082">
    <property type="protein sequence ID" value="APW59769.1"/>
    <property type="molecule type" value="Genomic_DNA"/>
</dbReference>
<evidence type="ECO:0000259" key="1">
    <source>
        <dbReference type="Pfam" id="PF01261"/>
    </source>
</evidence>
<dbReference type="InterPro" id="IPR013022">
    <property type="entry name" value="Xyl_isomerase-like_TIM-brl"/>
</dbReference>
<keyword evidence="2" id="KW-0255">Endonuclease</keyword>
<keyword evidence="2" id="KW-0378">Hydrolase</keyword>
<keyword evidence="2" id="KW-0540">Nuclease</keyword>
<dbReference type="EC" id="3.1.21.2" evidence="2"/>
<dbReference type="Gene3D" id="3.20.20.150">
    <property type="entry name" value="Divalent-metal-dependent TIM barrel enzymes"/>
    <property type="match status" value="1"/>
</dbReference>
<dbReference type="AlphaFoldDB" id="A0A1U7CLG7"/>
<dbReference type="PANTHER" id="PTHR12110">
    <property type="entry name" value="HYDROXYPYRUVATE ISOMERASE"/>
    <property type="match status" value="1"/>
</dbReference>
<reference evidence="3" key="1">
    <citation type="submission" date="2016-12" db="EMBL/GenBank/DDBJ databases">
        <title>Comparative genomics of four Isosphaeraceae planctomycetes: a common pool of plasmids and glycoside hydrolase genes.</title>
        <authorList>
            <person name="Ivanova A."/>
        </authorList>
    </citation>
    <scope>NUCLEOTIDE SEQUENCE [LARGE SCALE GENOMIC DNA]</scope>
    <source>
        <strain evidence="3">PX4</strain>
    </source>
</reference>
<dbReference type="KEGG" id="pbor:BSF38_01223"/>
<accession>A0A1U7CLG7</accession>
<dbReference type="PANTHER" id="PTHR12110:SF53">
    <property type="entry name" value="BLR5974 PROTEIN"/>
    <property type="match status" value="1"/>
</dbReference>
<dbReference type="STRING" id="1387353.BSF38_01223"/>
<dbReference type="Pfam" id="PF01261">
    <property type="entry name" value="AP_endonuc_2"/>
    <property type="match status" value="1"/>
</dbReference>
<evidence type="ECO:0000313" key="3">
    <source>
        <dbReference type="Proteomes" id="UP000186309"/>
    </source>
</evidence>
<dbReference type="SUPFAM" id="SSF51658">
    <property type="entry name" value="Xylose isomerase-like"/>
    <property type="match status" value="1"/>
</dbReference>
<organism evidence="2 3">
    <name type="scientific">Paludisphaera borealis</name>
    <dbReference type="NCBI Taxonomy" id="1387353"/>
    <lineage>
        <taxon>Bacteria</taxon>
        <taxon>Pseudomonadati</taxon>
        <taxon>Planctomycetota</taxon>
        <taxon>Planctomycetia</taxon>
        <taxon>Isosphaerales</taxon>
        <taxon>Isosphaeraceae</taxon>
        <taxon>Paludisphaera</taxon>
    </lineage>
</organism>
<dbReference type="InterPro" id="IPR036237">
    <property type="entry name" value="Xyl_isomerase-like_sf"/>
</dbReference>
<gene>
    <name evidence="2" type="primary">nfo_1</name>
    <name evidence="2" type="ORF">BSF38_01223</name>
</gene>
<protein>
    <submittedName>
        <fullName evidence="2">Endonuclease 4</fullName>
        <ecNumber evidence="2">3.1.21.2</ecNumber>
    </submittedName>
</protein>
<dbReference type="GO" id="GO:0008833">
    <property type="term" value="F:deoxyribonuclease IV (phage-T4-induced) activity"/>
    <property type="evidence" value="ECO:0007669"/>
    <property type="project" value="UniProtKB-EC"/>
</dbReference>
<name>A0A1U7CLG7_9BACT</name>
<proteinExistence type="predicted"/>
<keyword evidence="3" id="KW-1185">Reference proteome</keyword>
<dbReference type="Proteomes" id="UP000186309">
    <property type="component" value="Chromosome"/>
</dbReference>
<evidence type="ECO:0000313" key="2">
    <source>
        <dbReference type="EMBL" id="APW59769.1"/>
    </source>
</evidence>
<sequence>MARRVLGTMIVYGFPKARLDDELDLAEWIGASVLEILPLWNTLPDPSLLQAKVAGRGLAIHSAHGCWGGESIRAGRVDLGSLDPSTHRDSVDDLKRCVDWLETAGGAKLVVHPGGLSDSTDRDARGDALARGLLAVADHAEGTGVVVCVENMPPGVFPGSRTEDLARILHDLDHPRLALAIDTGHAHITTNAATETLAARGLLATTHVHDNDGRQDSHQPPGLGSIDWPAWFQSLDAIDYQGPIILECIRKIREDRSRYRPEILNPFVDRRAAPRS</sequence>
<dbReference type="InterPro" id="IPR050312">
    <property type="entry name" value="IolE/XylAMocC-like"/>
</dbReference>
<feature type="domain" description="Xylose isomerase-like TIM barrel" evidence="1">
    <location>
        <begin position="47"/>
        <end position="251"/>
    </location>
</feature>